<evidence type="ECO:0000313" key="3">
    <source>
        <dbReference type="Proteomes" id="UP000016930"/>
    </source>
</evidence>
<feature type="region of interest" description="Disordered" evidence="1">
    <location>
        <begin position="96"/>
        <end position="124"/>
    </location>
</feature>
<dbReference type="STRING" id="914234.M2RA94"/>
<dbReference type="OrthoDB" id="3222238at2759"/>
<dbReference type="HOGENOM" id="CLU_423341_0_0_1"/>
<protein>
    <submittedName>
        <fullName evidence="2">Uncharacterized protein</fullName>
    </submittedName>
</protein>
<accession>M2RA94</accession>
<dbReference type="SUPFAM" id="SSF52047">
    <property type="entry name" value="RNI-like"/>
    <property type="match status" value="1"/>
</dbReference>
<name>M2RA94_CERS8</name>
<organism evidence="2 3">
    <name type="scientific">Ceriporiopsis subvermispora (strain B)</name>
    <name type="common">White-rot fungus</name>
    <name type="synonym">Gelatoporia subvermispora</name>
    <dbReference type="NCBI Taxonomy" id="914234"/>
    <lineage>
        <taxon>Eukaryota</taxon>
        <taxon>Fungi</taxon>
        <taxon>Dikarya</taxon>
        <taxon>Basidiomycota</taxon>
        <taxon>Agaricomycotina</taxon>
        <taxon>Agaricomycetes</taxon>
        <taxon>Polyporales</taxon>
        <taxon>Gelatoporiaceae</taxon>
        <taxon>Gelatoporia</taxon>
    </lineage>
</organism>
<sequence length="647" mass="73447">MDLPPDASERFKALGRRSICVGPAVSGTQVFEVQSFVGPKREVELRSERCHRLSTHSLSSIHHRSSSMSDNISDDSNTEAGPAEWFETYSVLHPDDPNYRSPINNPPDLCSSSSTSPARSDASLPALEEHPVPYTATYFALQVYEVAYGILDYAHITWGFNGRNRFAERNWLAQAARVCKSFMNPALDMLWRELDDLGPLLRLLPDVEHTKVGFYPVKTIFFMRHSKIHRSNLSRFRTYARRVRHISYAHMPDAEGISISHIITSLAKASKEKPLFPGLISLEWRKATPSDENLALQLVPPCLRDIQLSYYIDYVDDSLEHDLRVCLDEFFRQLSAKATELQTITLDIPKESVMFRSRRATRDEPRTILLGPQTLQALSSFASLTELTLSLALKKTLGSSTFTFPKLTHLRFDGPLFEVHRLLHVMVIPSLISFELVQKELHANLDYENGLRSLYTLLGPGIREIKLEVHAPFRRAVKSLVDIASPLLDIHDLHSVHLDINIWMLTLSDEDMRTFARAWPSLQHLGLCGEAFVECPSRKSLFDVATFFPHLTTLRLPMISVPDAQPFYEAQQLSPHKLKILNLVCGPLHTASVVLSEEAVSELAHTLCVLFPDLDLQSCHDRVRFDDWTRVLLEMSNLTGTYLTRRL</sequence>
<proteinExistence type="predicted"/>
<dbReference type="Gene3D" id="3.80.10.10">
    <property type="entry name" value="Ribonuclease Inhibitor"/>
    <property type="match status" value="1"/>
</dbReference>
<gene>
    <name evidence="2" type="ORF">CERSUDRAFT_95938</name>
</gene>
<dbReference type="AlphaFoldDB" id="M2RA94"/>
<feature type="compositionally biased region" description="Low complexity" evidence="1">
    <location>
        <begin position="111"/>
        <end position="123"/>
    </location>
</feature>
<keyword evidence="3" id="KW-1185">Reference proteome</keyword>
<evidence type="ECO:0000313" key="2">
    <source>
        <dbReference type="EMBL" id="EMD35711.1"/>
    </source>
</evidence>
<dbReference type="EMBL" id="KB445799">
    <property type="protein sequence ID" value="EMD35711.1"/>
    <property type="molecule type" value="Genomic_DNA"/>
</dbReference>
<evidence type="ECO:0000256" key="1">
    <source>
        <dbReference type="SAM" id="MobiDB-lite"/>
    </source>
</evidence>
<dbReference type="InterPro" id="IPR032675">
    <property type="entry name" value="LRR_dom_sf"/>
</dbReference>
<reference evidence="2 3" key="1">
    <citation type="journal article" date="2012" name="Proc. Natl. Acad. Sci. U.S.A.">
        <title>Comparative genomics of Ceriporiopsis subvermispora and Phanerochaete chrysosporium provide insight into selective ligninolysis.</title>
        <authorList>
            <person name="Fernandez-Fueyo E."/>
            <person name="Ruiz-Duenas F.J."/>
            <person name="Ferreira P."/>
            <person name="Floudas D."/>
            <person name="Hibbett D.S."/>
            <person name="Canessa P."/>
            <person name="Larrondo L.F."/>
            <person name="James T.Y."/>
            <person name="Seelenfreund D."/>
            <person name="Lobos S."/>
            <person name="Polanco R."/>
            <person name="Tello M."/>
            <person name="Honda Y."/>
            <person name="Watanabe T."/>
            <person name="Watanabe T."/>
            <person name="Ryu J.S."/>
            <person name="Kubicek C.P."/>
            <person name="Schmoll M."/>
            <person name="Gaskell J."/>
            <person name="Hammel K.E."/>
            <person name="St John F.J."/>
            <person name="Vanden Wymelenberg A."/>
            <person name="Sabat G."/>
            <person name="Splinter BonDurant S."/>
            <person name="Syed K."/>
            <person name="Yadav J.S."/>
            <person name="Doddapaneni H."/>
            <person name="Subramanian V."/>
            <person name="Lavin J.L."/>
            <person name="Oguiza J.A."/>
            <person name="Perez G."/>
            <person name="Pisabarro A.G."/>
            <person name="Ramirez L."/>
            <person name="Santoyo F."/>
            <person name="Master E."/>
            <person name="Coutinho P.M."/>
            <person name="Henrissat B."/>
            <person name="Lombard V."/>
            <person name="Magnuson J.K."/>
            <person name="Kuees U."/>
            <person name="Hori C."/>
            <person name="Igarashi K."/>
            <person name="Samejima M."/>
            <person name="Held B.W."/>
            <person name="Barry K.W."/>
            <person name="LaButti K.M."/>
            <person name="Lapidus A."/>
            <person name="Lindquist E.A."/>
            <person name="Lucas S.M."/>
            <person name="Riley R."/>
            <person name="Salamov A.A."/>
            <person name="Hoffmeister D."/>
            <person name="Schwenk D."/>
            <person name="Hadar Y."/>
            <person name="Yarden O."/>
            <person name="de Vries R.P."/>
            <person name="Wiebenga A."/>
            <person name="Stenlid J."/>
            <person name="Eastwood D."/>
            <person name="Grigoriev I.V."/>
            <person name="Berka R.M."/>
            <person name="Blanchette R.A."/>
            <person name="Kersten P."/>
            <person name="Martinez A.T."/>
            <person name="Vicuna R."/>
            <person name="Cullen D."/>
        </authorList>
    </citation>
    <scope>NUCLEOTIDE SEQUENCE [LARGE SCALE GENOMIC DNA]</scope>
    <source>
        <strain evidence="2 3">B</strain>
    </source>
</reference>
<dbReference type="Proteomes" id="UP000016930">
    <property type="component" value="Unassembled WGS sequence"/>
</dbReference>